<dbReference type="PROSITE" id="PS51819">
    <property type="entry name" value="VOC"/>
    <property type="match status" value="1"/>
</dbReference>
<dbReference type="Proteomes" id="UP001217500">
    <property type="component" value="Chromosome"/>
</dbReference>
<gene>
    <name evidence="2" type="ORF">PH603_14255</name>
</gene>
<dbReference type="RefSeq" id="WP_289503228.1">
    <property type="nucleotide sequence ID" value="NZ_CP116805.1"/>
</dbReference>
<proteinExistence type="predicted"/>
<dbReference type="Gene3D" id="3.10.180.10">
    <property type="entry name" value="2,3-Dihydroxybiphenyl 1,2-Dioxygenase, domain 1"/>
    <property type="match status" value="1"/>
</dbReference>
<name>A0AAF0BJZ6_9PROT</name>
<dbReference type="KEGG" id="gso:PH603_14255"/>
<reference evidence="2" key="1">
    <citation type="submission" date="2023-01" db="EMBL/GenBank/DDBJ databases">
        <title>The genome sequence of Kordiimonadaceae bacterium 6D33.</title>
        <authorList>
            <person name="Liu Y."/>
        </authorList>
    </citation>
    <scope>NUCLEOTIDE SEQUENCE</scope>
    <source>
        <strain evidence="2">6D33</strain>
    </source>
</reference>
<dbReference type="SUPFAM" id="SSF54593">
    <property type="entry name" value="Glyoxalase/Bleomycin resistance protein/Dihydroxybiphenyl dioxygenase"/>
    <property type="match status" value="1"/>
</dbReference>
<dbReference type="InterPro" id="IPR004360">
    <property type="entry name" value="Glyas_Fos-R_dOase_dom"/>
</dbReference>
<feature type="domain" description="VOC" evidence="1">
    <location>
        <begin position="5"/>
        <end position="130"/>
    </location>
</feature>
<dbReference type="EMBL" id="CP116805">
    <property type="protein sequence ID" value="WCL53699.1"/>
    <property type="molecule type" value="Genomic_DNA"/>
</dbReference>
<keyword evidence="3" id="KW-1185">Reference proteome</keyword>
<dbReference type="InterPro" id="IPR037523">
    <property type="entry name" value="VOC_core"/>
</dbReference>
<dbReference type="InterPro" id="IPR029068">
    <property type="entry name" value="Glyas_Bleomycin-R_OHBP_Dase"/>
</dbReference>
<organism evidence="2 3">
    <name type="scientific">Gimibacter soli</name>
    <dbReference type="NCBI Taxonomy" id="3024400"/>
    <lineage>
        <taxon>Bacteria</taxon>
        <taxon>Pseudomonadati</taxon>
        <taxon>Pseudomonadota</taxon>
        <taxon>Alphaproteobacteria</taxon>
        <taxon>Kordiimonadales</taxon>
        <taxon>Temperatibacteraceae</taxon>
        <taxon>Gimibacter</taxon>
    </lineage>
</organism>
<evidence type="ECO:0000313" key="3">
    <source>
        <dbReference type="Proteomes" id="UP001217500"/>
    </source>
</evidence>
<dbReference type="Pfam" id="PF00903">
    <property type="entry name" value="Glyoxalase"/>
    <property type="match status" value="1"/>
</dbReference>
<sequence length="132" mass="14533">MALKPLHSVKTVIRTGRFDEARAFYADILGLKVAEEWDEATDKGCIFALEGPGGFIELAATSQDAEKRHLHAERATGKVELQIRTEDLQAWAAHFARLGVPCTGPVARPWGNSYLWVEDPDGVRVTLFEGGL</sequence>
<dbReference type="AlphaFoldDB" id="A0AAF0BJZ6"/>
<evidence type="ECO:0000259" key="1">
    <source>
        <dbReference type="PROSITE" id="PS51819"/>
    </source>
</evidence>
<accession>A0AAF0BJZ6</accession>
<protein>
    <submittedName>
        <fullName evidence="2">VOC family protein</fullName>
    </submittedName>
</protein>
<evidence type="ECO:0000313" key="2">
    <source>
        <dbReference type="EMBL" id="WCL53699.1"/>
    </source>
</evidence>